<dbReference type="EMBL" id="OZ020096">
    <property type="protein sequence ID" value="CAK9256106.1"/>
    <property type="molecule type" value="Genomic_DNA"/>
</dbReference>
<accession>A0ABP0VQF6</accession>
<proteinExistence type="predicted"/>
<reference evidence="1 2" key="1">
    <citation type="submission" date="2024-02" db="EMBL/GenBank/DDBJ databases">
        <authorList>
            <consortium name="ELIXIR-Norway"/>
            <consortium name="Elixir Norway"/>
        </authorList>
    </citation>
    <scope>NUCLEOTIDE SEQUENCE [LARGE SCALE GENOMIC DNA]</scope>
</reference>
<dbReference type="PANTHER" id="PTHR15827:SF2">
    <property type="entry name" value="CYCLIN-DEPENDENT KINASE 2-INTERACTING PROTEIN"/>
    <property type="match status" value="1"/>
</dbReference>
<organism evidence="1 2">
    <name type="scientific">Sphagnum jensenii</name>
    <dbReference type="NCBI Taxonomy" id="128206"/>
    <lineage>
        <taxon>Eukaryota</taxon>
        <taxon>Viridiplantae</taxon>
        <taxon>Streptophyta</taxon>
        <taxon>Embryophyta</taxon>
        <taxon>Bryophyta</taxon>
        <taxon>Sphagnophytina</taxon>
        <taxon>Sphagnopsida</taxon>
        <taxon>Sphagnales</taxon>
        <taxon>Sphagnaceae</taxon>
        <taxon>Sphagnum</taxon>
    </lineage>
</organism>
<evidence type="ECO:0000313" key="1">
    <source>
        <dbReference type="EMBL" id="CAK9256106.1"/>
    </source>
</evidence>
<sequence length="297" mass="32973">MSGGRSVHRLWRPAAQRQVRNAWAMLHAHRSAWTTSSVALVSSATALVNASLSLRYLQSMDLGVLEEMDGIRNKVQVKLQRQQEGFLEQLLASYSGLVTALNLMLQTSKSMRTYIKGSGDGPIIEFSNEPSVAGDNGDGAGVPVFATLPLCAFEMLADEVVAMYEAELKVKWLLVSELYSIVYPEAKVNLSQEGLENFCKSEMEFRDTTEEKTSLLTGLPNLVAKSDFWNMSWSQVIELTKKRPNGELHRDTLQVYLTTLLAEVNIDKNRIEDITVMVNDETNGVVPSSPTRISKAI</sequence>
<name>A0ABP0VQF6_9BRYO</name>
<evidence type="ECO:0000313" key="2">
    <source>
        <dbReference type="Proteomes" id="UP001497444"/>
    </source>
</evidence>
<dbReference type="Proteomes" id="UP001497444">
    <property type="component" value="Chromosome 1"/>
</dbReference>
<keyword evidence="2" id="KW-1185">Reference proteome</keyword>
<gene>
    <name evidence="1" type="ORF">CSSPJE1EN1_LOCUS1584</name>
</gene>
<dbReference type="PANTHER" id="PTHR15827">
    <property type="entry name" value="CYCLIN-DEPENDENT KINASE 2-INTERACTING PROTEIN"/>
    <property type="match status" value="1"/>
</dbReference>
<protein>
    <submittedName>
        <fullName evidence="1">Uncharacterized protein</fullName>
    </submittedName>
</protein>